<dbReference type="GO" id="GO:0005886">
    <property type="term" value="C:plasma membrane"/>
    <property type="evidence" value="ECO:0007669"/>
    <property type="project" value="UniProtKB-SubCell"/>
</dbReference>
<dbReference type="InterPro" id="IPR058626">
    <property type="entry name" value="MdtA-like_b-barrel"/>
</dbReference>
<feature type="chain" id="PRO_5042194042" evidence="4">
    <location>
        <begin position="18"/>
        <end position="428"/>
    </location>
</feature>
<dbReference type="Gene3D" id="2.40.50.100">
    <property type="match status" value="1"/>
</dbReference>
<dbReference type="GO" id="GO:0046677">
    <property type="term" value="P:response to antibiotic"/>
    <property type="evidence" value="ECO:0007669"/>
    <property type="project" value="TreeGrafter"/>
</dbReference>
<dbReference type="AlphaFoldDB" id="A0AAC8XLA0"/>
<dbReference type="Proteomes" id="UP000061468">
    <property type="component" value="Chromosome"/>
</dbReference>
<dbReference type="Gene3D" id="1.10.287.470">
    <property type="entry name" value="Helix hairpin bin"/>
    <property type="match status" value="1"/>
</dbReference>
<accession>A0AAC8XLA0</accession>
<dbReference type="EMBL" id="CP013928">
    <property type="protein sequence ID" value="AMJ79460.1"/>
    <property type="molecule type" value="Genomic_DNA"/>
</dbReference>
<evidence type="ECO:0000259" key="8">
    <source>
        <dbReference type="Pfam" id="PF25967"/>
    </source>
</evidence>
<comment type="subcellular location">
    <subcellularLocation>
        <location evidence="1">Cell inner membrane</location>
        <topology evidence="1">Lipid-anchor</topology>
    </subcellularLocation>
</comment>
<feature type="domain" description="Multidrug resistance protein MdtA-like alpha-helical hairpin" evidence="5">
    <location>
        <begin position="106"/>
        <end position="170"/>
    </location>
</feature>
<name>A0AAC8XLA0_9ALTE</name>
<dbReference type="NCBIfam" id="TIGR01730">
    <property type="entry name" value="RND_mfp"/>
    <property type="match status" value="1"/>
</dbReference>
<dbReference type="SUPFAM" id="SSF111369">
    <property type="entry name" value="HlyD-like secretion proteins"/>
    <property type="match status" value="1"/>
</dbReference>
<feature type="signal peptide" evidence="4">
    <location>
        <begin position="1"/>
        <end position="17"/>
    </location>
</feature>
<feature type="domain" description="Multidrug resistance protein MdtA-like barrel-sandwich hybrid" evidence="6">
    <location>
        <begin position="65"/>
        <end position="202"/>
    </location>
</feature>
<dbReference type="Pfam" id="PF25917">
    <property type="entry name" value="BSH_RND"/>
    <property type="match status" value="1"/>
</dbReference>
<evidence type="ECO:0000256" key="3">
    <source>
        <dbReference type="SAM" id="Coils"/>
    </source>
</evidence>
<feature type="domain" description="Multidrug resistance protein MdtA-like beta-barrel" evidence="7">
    <location>
        <begin position="239"/>
        <end position="299"/>
    </location>
</feature>
<gene>
    <name evidence="9" type="ORF">AV942_14760</name>
</gene>
<dbReference type="GO" id="GO:0022857">
    <property type="term" value="F:transmembrane transporter activity"/>
    <property type="evidence" value="ECO:0007669"/>
    <property type="project" value="InterPro"/>
</dbReference>
<dbReference type="Pfam" id="PF25876">
    <property type="entry name" value="HH_MFP_RND"/>
    <property type="match status" value="1"/>
</dbReference>
<evidence type="ECO:0000259" key="5">
    <source>
        <dbReference type="Pfam" id="PF25876"/>
    </source>
</evidence>
<dbReference type="Gene3D" id="2.40.420.20">
    <property type="match status" value="1"/>
</dbReference>
<dbReference type="PROSITE" id="PS51257">
    <property type="entry name" value="PROKAR_LIPOPROTEIN"/>
    <property type="match status" value="1"/>
</dbReference>
<evidence type="ECO:0000256" key="4">
    <source>
        <dbReference type="SAM" id="SignalP"/>
    </source>
</evidence>
<feature type="coiled-coil region" evidence="3">
    <location>
        <begin position="98"/>
        <end position="132"/>
    </location>
</feature>
<feature type="domain" description="Multidrug resistance protein MdtA-like C-terminal permuted SH3" evidence="8">
    <location>
        <begin position="307"/>
        <end position="366"/>
    </location>
</feature>
<dbReference type="InterPro" id="IPR058627">
    <property type="entry name" value="MdtA-like_C"/>
</dbReference>
<keyword evidence="3" id="KW-0175">Coiled coil</keyword>
<evidence type="ECO:0000313" key="9">
    <source>
        <dbReference type="EMBL" id="AMJ79460.1"/>
    </source>
</evidence>
<proteinExistence type="inferred from homology"/>
<evidence type="ECO:0000256" key="2">
    <source>
        <dbReference type="ARBA" id="ARBA00009477"/>
    </source>
</evidence>
<evidence type="ECO:0000256" key="1">
    <source>
        <dbReference type="ARBA" id="ARBA00004519"/>
    </source>
</evidence>
<dbReference type="InterPro" id="IPR006143">
    <property type="entry name" value="RND_pump_MFP"/>
</dbReference>
<dbReference type="PANTHER" id="PTHR30158:SF26">
    <property type="entry name" value="RESISTANCE-NODULATION-CELL DIVISION (RND) MULTIDRUG EFFLUX MEMBRANE FUSION PROTEIN MEXE"/>
    <property type="match status" value="1"/>
</dbReference>
<organism evidence="9 10">
    <name type="scientific">Alteromonas mediterranea</name>
    <dbReference type="NCBI Taxonomy" id="314275"/>
    <lineage>
        <taxon>Bacteria</taxon>
        <taxon>Pseudomonadati</taxon>
        <taxon>Pseudomonadota</taxon>
        <taxon>Gammaproteobacteria</taxon>
        <taxon>Alteromonadales</taxon>
        <taxon>Alteromonadaceae</taxon>
        <taxon>Alteromonas/Salinimonas group</taxon>
        <taxon>Alteromonas</taxon>
    </lineage>
</organism>
<evidence type="ECO:0000259" key="6">
    <source>
        <dbReference type="Pfam" id="PF25917"/>
    </source>
</evidence>
<evidence type="ECO:0000313" key="10">
    <source>
        <dbReference type="Proteomes" id="UP000061468"/>
    </source>
</evidence>
<sequence length="428" mass="46818">MKTFTRLLAIVSLTALVAACGDEQDPGQSMSAGAHTGVPVDVATVITQRLTEWDNFTGRLESPHIVALRPRVSGYIDFVAFDEGEYVEQGQTLFLIDNRTFKAEVDRLTAQLEEAKSRVQLAEQNYNRAFKLRKTQAVSEEVLDARLAEKNQALASLNQTQAALEVARLNRGFARVEAPISGRISRANITEGNFVTAGQTELTRIVSTDRLYAYFDIDEQTYLNYLSDNSNGNKKASTAVSEQPVAMRLANESDYQHWGQIDFIDNQVNGSTGTLRVRAVFNNEDGRLIPGLFAHLKLAGDTDEQGILIKEKAIGTDLNNKYVLVVNDESKVEYRAVKLGDKVGSMRIITRGLNANDTIVVDGLQRVRPGAQVAANEVPMGDEDALANLSSWQQRVDNASQVTQNMAQVEDVLSGGSFATGTATAGLK</sequence>
<dbReference type="Pfam" id="PF25944">
    <property type="entry name" value="Beta-barrel_RND"/>
    <property type="match status" value="1"/>
</dbReference>
<dbReference type="InterPro" id="IPR058624">
    <property type="entry name" value="MdtA-like_HH"/>
</dbReference>
<dbReference type="Gene3D" id="2.40.30.170">
    <property type="match status" value="1"/>
</dbReference>
<evidence type="ECO:0000259" key="7">
    <source>
        <dbReference type="Pfam" id="PF25944"/>
    </source>
</evidence>
<dbReference type="PANTHER" id="PTHR30158">
    <property type="entry name" value="ACRA/E-RELATED COMPONENT OF DRUG EFFLUX TRANSPORTER"/>
    <property type="match status" value="1"/>
</dbReference>
<protein>
    <submittedName>
        <fullName evidence="9">Efflux transporter periplasmic adaptor subunit</fullName>
    </submittedName>
</protein>
<dbReference type="RefSeq" id="WP_015067803.1">
    <property type="nucleotide sequence ID" value="NZ_CAXGIV010000031.1"/>
</dbReference>
<comment type="similarity">
    <text evidence="2">Belongs to the membrane fusion protein (MFP) (TC 8.A.1) family.</text>
</comment>
<dbReference type="FunFam" id="2.40.420.20:FF:000001">
    <property type="entry name" value="Efflux RND transporter periplasmic adaptor subunit"/>
    <property type="match status" value="1"/>
</dbReference>
<reference evidence="9 10" key="1">
    <citation type="submission" date="2015-12" db="EMBL/GenBank/DDBJ databases">
        <title>Intraspecies pangenome expansion in the marine bacterium Alteromonas.</title>
        <authorList>
            <person name="Lopez-Perez M."/>
            <person name="Rodriguez-Valera F."/>
        </authorList>
    </citation>
    <scope>NUCLEOTIDE SEQUENCE [LARGE SCALE GENOMIC DNA]</scope>
    <source>
        <strain evidence="9 10">UM8</strain>
    </source>
</reference>
<keyword evidence="4" id="KW-0732">Signal</keyword>
<dbReference type="Pfam" id="PF25967">
    <property type="entry name" value="RND-MFP_C"/>
    <property type="match status" value="1"/>
</dbReference>
<dbReference type="InterPro" id="IPR058625">
    <property type="entry name" value="MdtA-like_BSH"/>
</dbReference>